<proteinExistence type="predicted"/>
<comment type="caution">
    <text evidence="1">The sequence shown here is derived from an EMBL/GenBank/DDBJ whole genome shotgun (WGS) entry which is preliminary data.</text>
</comment>
<organism evidence="1">
    <name type="scientific">bioreactor metagenome</name>
    <dbReference type="NCBI Taxonomy" id="1076179"/>
    <lineage>
        <taxon>unclassified sequences</taxon>
        <taxon>metagenomes</taxon>
        <taxon>ecological metagenomes</taxon>
    </lineage>
</organism>
<name>A0A645GPA5_9ZZZZ</name>
<gene>
    <name evidence="1" type="ORF">SDC9_176193</name>
</gene>
<accession>A0A645GPA5</accession>
<dbReference type="EMBL" id="VSSQ01079143">
    <property type="protein sequence ID" value="MPN28748.1"/>
    <property type="molecule type" value="Genomic_DNA"/>
</dbReference>
<sequence>MFNSLIDGKDRQVAGMCQTPMAEQSLQIIQSWNIPVRIDP</sequence>
<protein>
    <submittedName>
        <fullName evidence="1">Uncharacterized protein</fullName>
    </submittedName>
</protein>
<evidence type="ECO:0000313" key="1">
    <source>
        <dbReference type="EMBL" id="MPN28748.1"/>
    </source>
</evidence>
<reference evidence="1" key="1">
    <citation type="submission" date="2019-08" db="EMBL/GenBank/DDBJ databases">
        <authorList>
            <person name="Kucharzyk K."/>
            <person name="Murdoch R.W."/>
            <person name="Higgins S."/>
            <person name="Loffler F."/>
        </authorList>
    </citation>
    <scope>NUCLEOTIDE SEQUENCE</scope>
</reference>
<dbReference type="AlphaFoldDB" id="A0A645GPA5"/>